<dbReference type="PANTHER" id="PTHR24271:SF81">
    <property type="entry name" value="GRANZYME B"/>
    <property type="match status" value="1"/>
</dbReference>
<sequence>MFIHCELIILSLALALDGRVHSARIIGGHEAVPHSRPYMAIVMGKGGKIHCGGFLLNKNFVMTAAHCQDKSYEVLLGVHNIQKINDAQRVSVEQAFPHEGFNKSTYENDIMLLKVRKTALQGITIAIFVIYHFGFSTCYCKCFIYAIFFSLIFYCFLFFIPLSGLKLSSEANFTQNVKPIALAERKGDCLPKSCLITGWGRTSANDRYMSDVLREVNVTLIKDERCESENLYCSTGNKGTGQGDSGGPLVCEDGKAYGVVSHTYQAKDGQLFYSYAKIPDHKSWIYLTIKNA</sequence>
<evidence type="ECO:0000256" key="9">
    <source>
        <dbReference type="ARBA" id="ARBA00038868"/>
    </source>
</evidence>
<proteinExistence type="predicted"/>
<dbReference type="InterPro" id="IPR018114">
    <property type="entry name" value="TRYPSIN_HIS"/>
</dbReference>
<keyword evidence="3 12" id="KW-0732">Signal</keyword>
<evidence type="ECO:0000259" key="13">
    <source>
        <dbReference type="PROSITE" id="PS50240"/>
    </source>
</evidence>
<keyword evidence="11" id="KW-0472">Membrane</keyword>
<dbReference type="InterPro" id="IPR001254">
    <property type="entry name" value="Trypsin_dom"/>
</dbReference>
<dbReference type="Ensembl" id="ENSSAUT00010012453.1">
    <property type="protein sequence ID" value="ENSSAUP00010011699.1"/>
    <property type="gene ID" value="ENSSAUG00010005636.1"/>
</dbReference>
<feature type="signal peptide" evidence="12">
    <location>
        <begin position="1"/>
        <end position="22"/>
    </location>
</feature>
<dbReference type="InterPro" id="IPR033116">
    <property type="entry name" value="TRYPSIN_SER"/>
</dbReference>
<reference evidence="14" key="3">
    <citation type="submission" date="2025-09" db="UniProtKB">
        <authorList>
            <consortium name="Ensembl"/>
        </authorList>
    </citation>
    <scope>IDENTIFICATION</scope>
</reference>
<evidence type="ECO:0000256" key="8">
    <source>
        <dbReference type="ARBA" id="ARBA00036320"/>
    </source>
</evidence>
<feature type="transmembrane region" description="Helical" evidence="11">
    <location>
        <begin position="118"/>
        <end position="135"/>
    </location>
</feature>
<dbReference type="GO" id="GO:0005576">
    <property type="term" value="C:extracellular region"/>
    <property type="evidence" value="ECO:0007669"/>
    <property type="project" value="UniProtKB-SubCell"/>
</dbReference>
<dbReference type="CDD" id="cd00190">
    <property type="entry name" value="Tryp_SPc"/>
    <property type="match status" value="1"/>
</dbReference>
<reference evidence="14" key="2">
    <citation type="submission" date="2025-08" db="UniProtKB">
        <authorList>
            <consortium name="Ensembl"/>
        </authorList>
    </citation>
    <scope>IDENTIFICATION</scope>
</reference>
<evidence type="ECO:0000313" key="14">
    <source>
        <dbReference type="Ensembl" id="ENSSAUP00010011699.1"/>
    </source>
</evidence>
<dbReference type="FunFam" id="2.40.10.10:FF:000005">
    <property type="entry name" value="Serine protease 37"/>
    <property type="match status" value="1"/>
</dbReference>
<gene>
    <name evidence="14" type="primary">si:ch211-212d10.1</name>
</gene>
<keyword evidence="15" id="KW-1185">Reference proteome</keyword>
<evidence type="ECO:0000256" key="11">
    <source>
        <dbReference type="SAM" id="Phobius"/>
    </source>
</evidence>
<dbReference type="InterPro" id="IPR043504">
    <property type="entry name" value="Peptidase_S1_PA_chymotrypsin"/>
</dbReference>
<evidence type="ECO:0000256" key="3">
    <source>
        <dbReference type="ARBA" id="ARBA00022729"/>
    </source>
</evidence>
<organism evidence="14 15">
    <name type="scientific">Sparus aurata</name>
    <name type="common">Gilthead sea bream</name>
    <dbReference type="NCBI Taxonomy" id="8175"/>
    <lineage>
        <taxon>Eukaryota</taxon>
        <taxon>Metazoa</taxon>
        <taxon>Chordata</taxon>
        <taxon>Craniata</taxon>
        <taxon>Vertebrata</taxon>
        <taxon>Euteleostomi</taxon>
        <taxon>Actinopterygii</taxon>
        <taxon>Neopterygii</taxon>
        <taxon>Teleostei</taxon>
        <taxon>Neoteleostei</taxon>
        <taxon>Acanthomorphata</taxon>
        <taxon>Eupercaria</taxon>
        <taxon>Spariformes</taxon>
        <taxon>Sparidae</taxon>
        <taxon>Sparus</taxon>
    </lineage>
</organism>
<keyword evidence="5 10" id="KW-0720">Serine protease</keyword>
<dbReference type="FunCoup" id="A0A671UG77">
    <property type="interactions" value="6"/>
</dbReference>
<dbReference type="GO" id="GO:0006508">
    <property type="term" value="P:proteolysis"/>
    <property type="evidence" value="ECO:0007669"/>
    <property type="project" value="UniProtKB-KW"/>
</dbReference>
<evidence type="ECO:0000256" key="1">
    <source>
        <dbReference type="ARBA" id="ARBA00004239"/>
    </source>
</evidence>
<dbReference type="InParanoid" id="A0A671UG77"/>
<dbReference type="PROSITE" id="PS00134">
    <property type="entry name" value="TRYPSIN_HIS"/>
    <property type="match status" value="1"/>
</dbReference>
<evidence type="ECO:0000256" key="6">
    <source>
        <dbReference type="ARBA" id="ARBA00023145"/>
    </source>
</evidence>
<keyword evidence="7" id="KW-1015">Disulfide bond</keyword>
<dbReference type="SMART" id="SM00020">
    <property type="entry name" value="Tryp_SPc"/>
    <property type="match status" value="1"/>
</dbReference>
<dbReference type="InterPro" id="IPR009003">
    <property type="entry name" value="Peptidase_S1_PA"/>
</dbReference>
<dbReference type="PROSITE" id="PS00135">
    <property type="entry name" value="TRYPSIN_SER"/>
    <property type="match status" value="1"/>
</dbReference>
<name>A0A671UG77_SPAAU</name>
<keyword evidence="11" id="KW-1133">Transmembrane helix</keyword>
<keyword evidence="2 10" id="KW-0645">Protease</keyword>
<dbReference type="Proteomes" id="UP000472265">
    <property type="component" value="Chromosome 11"/>
</dbReference>
<dbReference type="PANTHER" id="PTHR24271">
    <property type="entry name" value="KALLIKREIN-RELATED"/>
    <property type="match status" value="1"/>
</dbReference>
<dbReference type="EC" id="3.4.21.4" evidence="9"/>
<keyword evidence="11" id="KW-0812">Transmembrane</keyword>
<dbReference type="PRINTS" id="PR00722">
    <property type="entry name" value="CHYMOTRYPSIN"/>
</dbReference>
<reference evidence="14" key="1">
    <citation type="submission" date="2021-04" db="EMBL/GenBank/DDBJ databases">
        <authorList>
            <consortium name="Wellcome Sanger Institute Data Sharing"/>
        </authorList>
    </citation>
    <scope>NUCLEOTIDE SEQUENCE [LARGE SCALE GENOMIC DNA]</scope>
</reference>
<evidence type="ECO:0000256" key="10">
    <source>
        <dbReference type="RuleBase" id="RU363034"/>
    </source>
</evidence>
<evidence type="ECO:0000256" key="7">
    <source>
        <dbReference type="ARBA" id="ARBA00023157"/>
    </source>
</evidence>
<evidence type="ECO:0000256" key="2">
    <source>
        <dbReference type="ARBA" id="ARBA00022670"/>
    </source>
</evidence>
<feature type="domain" description="Peptidase S1" evidence="13">
    <location>
        <begin position="25"/>
        <end position="290"/>
    </location>
</feature>
<dbReference type="GO" id="GO:0004252">
    <property type="term" value="F:serine-type endopeptidase activity"/>
    <property type="evidence" value="ECO:0007669"/>
    <property type="project" value="UniProtKB-EC"/>
</dbReference>
<dbReference type="Gene3D" id="2.40.10.10">
    <property type="entry name" value="Trypsin-like serine proteases"/>
    <property type="match status" value="3"/>
</dbReference>
<keyword evidence="6" id="KW-0865">Zymogen</keyword>
<evidence type="ECO:0000256" key="5">
    <source>
        <dbReference type="ARBA" id="ARBA00022825"/>
    </source>
</evidence>
<evidence type="ECO:0000256" key="4">
    <source>
        <dbReference type="ARBA" id="ARBA00022801"/>
    </source>
</evidence>
<comment type="subcellular location">
    <subcellularLocation>
        <location evidence="1">Secreted</location>
        <location evidence="1">Extracellular space</location>
    </subcellularLocation>
</comment>
<dbReference type="InterPro" id="IPR001314">
    <property type="entry name" value="Peptidase_S1A"/>
</dbReference>
<evidence type="ECO:0000256" key="12">
    <source>
        <dbReference type="SAM" id="SignalP"/>
    </source>
</evidence>
<dbReference type="Pfam" id="PF00089">
    <property type="entry name" value="Trypsin"/>
    <property type="match status" value="2"/>
</dbReference>
<feature type="chain" id="PRO_5025443890" description="trypsin" evidence="12">
    <location>
        <begin position="23"/>
        <end position="292"/>
    </location>
</feature>
<comment type="catalytic activity">
    <reaction evidence="8">
        <text>Preferential cleavage: Arg-|-Xaa, Lys-|-Xaa.</text>
        <dbReference type="EC" id="3.4.21.4"/>
    </reaction>
</comment>
<feature type="transmembrane region" description="Helical" evidence="11">
    <location>
        <begin position="142"/>
        <end position="162"/>
    </location>
</feature>
<evidence type="ECO:0000313" key="15">
    <source>
        <dbReference type="Proteomes" id="UP000472265"/>
    </source>
</evidence>
<dbReference type="PROSITE" id="PS50240">
    <property type="entry name" value="TRYPSIN_DOM"/>
    <property type="match status" value="1"/>
</dbReference>
<accession>A0A671UG77</accession>
<protein>
    <recommendedName>
        <fullName evidence="9">trypsin</fullName>
        <ecNumber evidence="9">3.4.21.4</ecNumber>
    </recommendedName>
</protein>
<keyword evidence="4 10" id="KW-0378">Hydrolase</keyword>
<dbReference type="SUPFAM" id="SSF50494">
    <property type="entry name" value="Trypsin-like serine proteases"/>
    <property type="match status" value="1"/>
</dbReference>
<dbReference type="AlphaFoldDB" id="A0A671UG77"/>
<dbReference type="GeneTree" id="ENSGT01030000234551"/>